<evidence type="ECO:0000256" key="12">
    <source>
        <dbReference type="ARBA" id="ARBA00023128"/>
    </source>
</evidence>
<reference evidence="20 21" key="1">
    <citation type="submission" date="2024-01" db="EMBL/GenBank/DDBJ databases">
        <title>The genomes of 5 underutilized Papilionoideae crops provide insights into root nodulation and disease resistanc.</title>
        <authorList>
            <person name="Jiang F."/>
        </authorList>
    </citation>
    <scope>NUCLEOTIDE SEQUENCE [LARGE SCALE GENOMIC DNA]</scope>
    <source>
        <strain evidence="20">DUOXIRENSHENG_FW03</strain>
        <tissue evidence="20">Leaves</tissue>
    </source>
</reference>
<keyword evidence="11 17" id="KW-1133">Transmembrane helix</keyword>
<evidence type="ECO:0000256" key="15">
    <source>
        <dbReference type="PROSITE-ProRule" id="PRU00708"/>
    </source>
</evidence>
<evidence type="ECO:0000256" key="14">
    <source>
        <dbReference type="ARBA" id="ARBA00023157"/>
    </source>
</evidence>
<feature type="region of interest" description="Disordered" evidence="16">
    <location>
        <begin position="751"/>
        <end position="797"/>
    </location>
</feature>
<dbReference type="FunFam" id="1.25.40.10:FF:000744">
    <property type="entry name" value="Pentatricopeptide repeat-containing protein, mitochondrial"/>
    <property type="match status" value="1"/>
</dbReference>
<evidence type="ECO:0000313" key="21">
    <source>
        <dbReference type="Proteomes" id="UP001386955"/>
    </source>
</evidence>
<sequence>MRSSKVHSLFGVLVLVLVLVLVRCCNGQTARQENNTGYTCRGRSTCEAYAFYRAASPNLLDLGAIGDLFEVSRRMIARPSNISNPSTALVPDQPLLVPLTCSCNPVNASLGSLSYANISYTIKSGDTFFLVSTIAFQNLTTYPSVQAVNPTLVPTKLSIGQDLIFPIFCKCPDNTTAPTPTNTNYSYIISYVVQPSDTLSSIASTFAADQQAIIHFNGDTLHLYDTIFIPVTRLPSLSQPALAPSAPPPGNGTTLSGNDNHTDRTGTVRGLGIGLGIVGLLLILVSGFLVSRIREAARLRVERDEEEGGQRKQVFSERKALDLNLMANVSDCLDKYRVFAIDELLEATHGFHHTSSIQGSVYKGLIDGHLFAIKKMHWNAYEELKILQKVNHGNLVKLEGFCIDPEEANCYLVYEYVENGSLYSWLHEDKNEKLNWKTRLRIAIDIANGLQYIHEHTRPRVVHKDIKSSNILLDSNMRAKIANFGLAKSGINAITMHIVGTQGYIAPEYLADGVVSTKMDVFSFGVVLLELISGKEAIDEEGNLLWASAIKTFDVDNEQEKTTRLKEWLDKDILRETCSMESLVGVLTIAIACLHRDQRKRPSIMDIVYALNKSEEMGFEISDDGFGSPRVMASFSSLLFIFISVSIFHQFSAMWTLRRASLRLSKSQGLGLNVGATRVSCVKLVPPVCVQSEAGITQSREITSGRFLTADAFCGTGCASVKFASGSRQLSSQAGASSSKENDDDDLEAGLSELDMHGSNDESDADLSHSDEDGGKPHHDLELSDAEIDPTKKKSQGRWTQSELFKAILQAPGLSVDSALDKWAEQGKELNRKEISSSLRNLRQRKMYGRALQLFQWLESNKKLEFLESDYASQLDLIAKLRGPPKAEKYIESVPESFRGELLYRTLLANYVSLNNLTAAEKIFNKMKDLDLPLTTFACNQLLLLYKKIDKKKIADVLLLMEKENVKPSIFTYRILIDSKGQSNDIAGMEQVFETMKAEGIEPDFNVHALLARHYISAGLKEKAEAILKDIEGENLEENSWVCSTLIRLYANLGKGDEVERIWKYCESTKIRLDDCLGAIEAWGKLKEIEKAEAVFEMASKRYKLNAKNYSVLLKVYANNKMLNKGKDLVKRMADNGLEIGPLTWDALVKLYIQAGEVEKADSVLQKAVQKNRLQPMFSTFMAILDQYAKRGDVHNSEKIFLRMRQAGYTNRISQFQTLIQAYINAKVPAYGIRERMKADNLFPNRNLANQLALVDAFRTTAVSDLLD</sequence>
<dbReference type="Pfam" id="PF23457">
    <property type="entry name" value="LysM2_NFP"/>
    <property type="match status" value="1"/>
</dbReference>
<dbReference type="InterPro" id="IPR008271">
    <property type="entry name" value="Ser/Thr_kinase_AS"/>
</dbReference>
<feature type="chain" id="PRO_5042854886" description="Protein kinase domain-containing protein" evidence="18">
    <location>
        <begin position="28"/>
        <end position="1268"/>
    </location>
</feature>
<comment type="similarity">
    <text evidence="3">Belongs to the PPR family. P subfamily.</text>
</comment>
<keyword evidence="4" id="KW-1003">Cell membrane</keyword>
<accession>A0AAN9SDK4</accession>
<dbReference type="InterPro" id="IPR036779">
    <property type="entry name" value="LysM_dom_sf"/>
</dbReference>
<keyword evidence="14" id="KW-1015">Disulfide bond</keyword>
<dbReference type="SMART" id="SM00257">
    <property type="entry name" value="LysM"/>
    <property type="match status" value="2"/>
</dbReference>
<evidence type="ECO:0000256" key="1">
    <source>
        <dbReference type="ARBA" id="ARBA00004162"/>
    </source>
</evidence>
<proteinExistence type="inferred from homology"/>
<dbReference type="Gene3D" id="3.10.350.10">
    <property type="entry name" value="LysM domain"/>
    <property type="match status" value="2"/>
</dbReference>
<dbReference type="InterPro" id="IPR056561">
    <property type="entry name" value="NFP_LYK_LysM1"/>
</dbReference>
<evidence type="ECO:0000313" key="20">
    <source>
        <dbReference type="EMBL" id="KAK7393751.1"/>
    </source>
</evidence>
<feature type="region of interest" description="Disordered" evidence="16">
    <location>
        <begin position="239"/>
        <end position="263"/>
    </location>
</feature>
<evidence type="ECO:0000256" key="18">
    <source>
        <dbReference type="SAM" id="SignalP"/>
    </source>
</evidence>
<keyword evidence="6 18" id="KW-0732">Signal</keyword>
<dbReference type="GO" id="GO:0005739">
    <property type="term" value="C:mitochondrion"/>
    <property type="evidence" value="ECO:0007669"/>
    <property type="project" value="UniProtKB-SubCell"/>
</dbReference>
<dbReference type="GO" id="GO:0005524">
    <property type="term" value="F:ATP binding"/>
    <property type="evidence" value="ECO:0007669"/>
    <property type="project" value="UniProtKB-KW"/>
</dbReference>
<dbReference type="GO" id="GO:0005886">
    <property type="term" value="C:plasma membrane"/>
    <property type="evidence" value="ECO:0007669"/>
    <property type="project" value="UniProtKB-SubCell"/>
</dbReference>
<dbReference type="PROSITE" id="PS51375">
    <property type="entry name" value="PPR"/>
    <property type="match status" value="3"/>
</dbReference>
<evidence type="ECO:0000256" key="10">
    <source>
        <dbReference type="ARBA" id="ARBA00022946"/>
    </source>
</evidence>
<dbReference type="Gene3D" id="1.10.510.10">
    <property type="entry name" value="Transferase(Phosphotransferase) domain 1"/>
    <property type="match status" value="1"/>
</dbReference>
<dbReference type="FunFam" id="1.25.40.10:FF:000394">
    <property type="entry name" value="Pentatricopeptide repeat-containing protein, mitochondrial"/>
    <property type="match status" value="1"/>
</dbReference>
<keyword evidence="12" id="KW-0496">Mitochondrion</keyword>
<dbReference type="Pfam" id="PF01535">
    <property type="entry name" value="PPR"/>
    <property type="match status" value="1"/>
</dbReference>
<dbReference type="InterPro" id="IPR011009">
    <property type="entry name" value="Kinase-like_dom_sf"/>
</dbReference>
<evidence type="ECO:0000256" key="8">
    <source>
        <dbReference type="ARBA" id="ARBA00022741"/>
    </source>
</evidence>
<feature type="repeat" description="PPR" evidence="15">
    <location>
        <begin position="1141"/>
        <end position="1176"/>
    </location>
</feature>
<evidence type="ECO:0000256" key="7">
    <source>
        <dbReference type="ARBA" id="ARBA00022737"/>
    </source>
</evidence>
<feature type="domain" description="Protein kinase" evidence="19">
    <location>
        <begin position="315"/>
        <end position="617"/>
    </location>
</feature>
<dbReference type="InterPro" id="IPR059143">
    <property type="entry name" value="NFP_LysM2"/>
</dbReference>
<comment type="subcellular location">
    <subcellularLocation>
        <location evidence="1">Cell membrane</location>
        <topology evidence="1">Single-pass membrane protein</topology>
    </subcellularLocation>
    <subcellularLocation>
        <location evidence="2">Mitochondrion</location>
    </subcellularLocation>
</comment>
<dbReference type="PROSITE" id="PS00108">
    <property type="entry name" value="PROTEIN_KINASE_ST"/>
    <property type="match status" value="1"/>
</dbReference>
<dbReference type="Gene3D" id="3.30.200.20">
    <property type="entry name" value="Phosphorylase Kinase, domain 1"/>
    <property type="match status" value="1"/>
</dbReference>
<dbReference type="SMART" id="SM00220">
    <property type="entry name" value="S_TKc"/>
    <property type="match status" value="1"/>
</dbReference>
<dbReference type="EMBL" id="JAYMYS010000005">
    <property type="protein sequence ID" value="KAK7393751.1"/>
    <property type="molecule type" value="Genomic_DNA"/>
</dbReference>
<evidence type="ECO:0000256" key="4">
    <source>
        <dbReference type="ARBA" id="ARBA00022475"/>
    </source>
</evidence>
<feature type="repeat" description="PPR" evidence="15">
    <location>
        <begin position="1106"/>
        <end position="1140"/>
    </location>
</feature>
<protein>
    <recommendedName>
        <fullName evidence="19">Protein kinase domain-containing protein</fullName>
    </recommendedName>
</protein>
<dbReference type="Gene3D" id="1.25.40.10">
    <property type="entry name" value="Tetratricopeptide repeat domain"/>
    <property type="match status" value="2"/>
</dbReference>
<dbReference type="InterPro" id="IPR011990">
    <property type="entry name" value="TPR-like_helical_dom_sf"/>
</dbReference>
<dbReference type="CDD" id="cd00118">
    <property type="entry name" value="LysM"/>
    <property type="match status" value="2"/>
</dbReference>
<keyword evidence="8" id="KW-0547">Nucleotide-binding</keyword>
<organism evidence="20 21">
    <name type="scientific">Psophocarpus tetragonolobus</name>
    <name type="common">Winged bean</name>
    <name type="synonym">Dolichos tetragonolobus</name>
    <dbReference type="NCBI Taxonomy" id="3891"/>
    <lineage>
        <taxon>Eukaryota</taxon>
        <taxon>Viridiplantae</taxon>
        <taxon>Streptophyta</taxon>
        <taxon>Embryophyta</taxon>
        <taxon>Tracheophyta</taxon>
        <taxon>Spermatophyta</taxon>
        <taxon>Magnoliopsida</taxon>
        <taxon>eudicotyledons</taxon>
        <taxon>Gunneridae</taxon>
        <taxon>Pentapetalae</taxon>
        <taxon>rosids</taxon>
        <taxon>fabids</taxon>
        <taxon>Fabales</taxon>
        <taxon>Fabaceae</taxon>
        <taxon>Papilionoideae</taxon>
        <taxon>50 kb inversion clade</taxon>
        <taxon>NPAAA clade</taxon>
        <taxon>indigoferoid/millettioid clade</taxon>
        <taxon>Phaseoleae</taxon>
        <taxon>Psophocarpus</taxon>
    </lineage>
</organism>
<evidence type="ECO:0000256" key="3">
    <source>
        <dbReference type="ARBA" id="ARBA00007626"/>
    </source>
</evidence>
<dbReference type="InterPro" id="IPR000719">
    <property type="entry name" value="Prot_kinase_dom"/>
</dbReference>
<dbReference type="SUPFAM" id="SSF56112">
    <property type="entry name" value="Protein kinase-like (PK-like)"/>
    <property type="match status" value="1"/>
</dbReference>
<dbReference type="GO" id="GO:0051707">
    <property type="term" value="P:response to other organism"/>
    <property type="evidence" value="ECO:0007669"/>
    <property type="project" value="UniProtKB-ARBA"/>
</dbReference>
<evidence type="ECO:0000256" key="2">
    <source>
        <dbReference type="ARBA" id="ARBA00004173"/>
    </source>
</evidence>
<evidence type="ECO:0000256" key="6">
    <source>
        <dbReference type="ARBA" id="ARBA00022729"/>
    </source>
</evidence>
<keyword evidence="9" id="KW-0067">ATP-binding</keyword>
<evidence type="ECO:0000256" key="11">
    <source>
        <dbReference type="ARBA" id="ARBA00022989"/>
    </source>
</evidence>
<evidence type="ECO:0000256" key="16">
    <source>
        <dbReference type="SAM" id="MobiDB-lite"/>
    </source>
</evidence>
<dbReference type="NCBIfam" id="TIGR00756">
    <property type="entry name" value="PPR"/>
    <property type="match status" value="1"/>
</dbReference>
<dbReference type="PANTHER" id="PTHR45927">
    <property type="entry name" value="LYSM-DOMAIN RECEPTOR-LIKE KINASE-RELATED"/>
    <property type="match status" value="1"/>
</dbReference>
<feature type="signal peptide" evidence="18">
    <location>
        <begin position="1"/>
        <end position="27"/>
    </location>
</feature>
<keyword evidence="5 17" id="KW-0812">Transmembrane</keyword>
<evidence type="ECO:0000256" key="13">
    <source>
        <dbReference type="ARBA" id="ARBA00023136"/>
    </source>
</evidence>
<feature type="transmembrane region" description="Helical" evidence="17">
    <location>
        <begin position="270"/>
        <end position="290"/>
    </location>
</feature>
<dbReference type="InterPro" id="IPR052611">
    <property type="entry name" value="Plant_RLK_LysM"/>
</dbReference>
<dbReference type="SUPFAM" id="SSF81901">
    <property type="entry name" value="HCP-like"/>
    <property type="match status" value="1"/>
</dbReference>
<keyword evidence="10" id="KW-0809">Transit peptide</keyword>
<keyword evidence="21" id="KW-1185">Reference proteome</keyword>
<evidence type="ECO:0000259" key="19">
    <source>
        <dbReference type="PROSITE" id="PS50011"/>
    </source>
</evidence>
<dbReference type="Pfam" id="PF13812">
    <property type="entry name" value="PPR_3"/>
    <property type="match status" value="2"/>
</dbReference>
<keyword evidence="7" id="KW-0677">Repeat</keyword>
<evidence type="ECO:0000256" key="5">
    <source>
        <dbReference type="ARBA" id="ARBA00022692"/>
    </source>
</evidence>
<evidence type="ECO:0000256" key="9">
    <source>
        <dbReference type="ARBA" id="ARBA00022840"/>
    </source>
</evidence>
<dbReference type="InterPro" id="IPR002885">
    <property type="entry name" value="PPR_rpt"/>
</dbReference>
<feature type="repeat" description="PPR" evidence="15">
    <location>
        <begin position="969"/>
        <end position="1003"/>
    </location>
</feature>
<dbReference type="Pfam" id="PF23446">
    <property type="entry name" value="LysM1_NFP_LYK"/>
    <property type="match status" value="1"/>
</dbReference>
<comment type="caution">
    <text evidence="20">The sequence shown here is derived from an EMBL/GenBank/DDBJ whole genome shotgun (WGS) entry which is preliminary data.</text>
</comment>
<dbReference type="Pfam" id="PF01476">
    <property type="entry name" value="LysM"/>
    <property type="match status" value="1"/>
</dbReference>
<dbReference type="Proteomes" id="UP001386955">
    <property type="component" value="Unassembled WGS sequence"/>
</dbReference>
<dbReference type="GO" id="GO:0003729">
    <property type="term" value="F:mRNA binding"/>
    <property type="evidence" value="ECO:0007669"/>
    <property type="project" value="UniProtKB-ARBA"/>
</dbReference>
<name>A0AAN9SDK4_PSOTE</name>
<dbReference type="Pfam" id="PF00069">
    <property type="entry name" value="Pkinase"/>
    <property type="match status" value="1"/>
</dbReference>
<dbReference type="PROSITE" id="PS50011">
    <property type="entry name" value="PROTEIN_KINASE_DOM"/>
    <property type="match status" value="1"/>
</dbReference>
<keyword evidence="13 17" id="KW-0472">Membrane</keyword>
<evidence type="ECO:0000256" key="17">
    <source>
        <dbReference type="SAM" id="Phobius"/>
    </source>
</evidence>
<gene>
    <name evidence="20" type="ORF">VNO78_22315</name>
</gene>
<dbReference type="FunFam" id="1.10.510.10:FF:000468">
    <property type="entry name" value="PTI1-like tyrosine-protein kinase 3"/>
    <property type="match status" value="1"/>
</dbReference>
<dbReference type="GO" id="GO:0004672">
    <property type="term" value="F:protein kinase activity"/>
    <property type="evidence" value="ECO:0007669"/>
    <property type="project" value="InterPro"/>
</dbReference>
<dbReference type="PANTHER" id="PTHR45927:SF15">
    <property type="entry name" value="SERINE_THREONINE RECEPTOR-LIKE KINASE NFP"/>
    <property type="match status" value="1"/>
</dbReference>
<dbReference type="InterPro" id="IPR018392">
    <property type="entry name" value="LysM"/>
</dbReference>
<feature type="compositionally biased region" description="Basic and acidic residues" evidence="16">
    <location>
        <begin position="754"/>
        <end position="782"/>
    </location>
</feature>
<dbReference type="AlphaFoldDB" id="A0AAN9SDK4"/>